<reference evidence="2" key="1">
    <citation type="journal article" date="2009" name="Nature">
        <title>The Schistosoma japonicum genome reveals features of host-parasite interplay.</title>
        <authorList>
            <person name="Liu F."/>
            <person name="Zhou Y."/>
            <person name="Wang Z.Q."/>
            <person name="Lu G."/>
            <person name="Zheng H."/>
            <person name="Brindley P.J."/>
            <person name="McManus D.P."/>
            <person name="Blair D."/>
            <person name="Zhang Q.H."/>
            <person name="Zhong Y."/>
            <person name="Wang S."/>
            <person name="Han Z.G."/>
            <person name="Chen Z."/>
        </authorList>
    </citation>
    <scope>NUCLEOTIDE SEQUENCE</scope>
    <source>
        <strain evidence="2">Anhui</strain>
    </source>
</reference>
<dbReference type="InterPro" id="IPR005024">
    <property type="entry name" value="Snf7_fam"/>
</dbReference>
<dbReference type="EMBL" id="FN317503">
    <property type="protein sequence ID" value="CAX73234.1"/>
    <property type="molecule type" value="mRNA"/>
</dbReference>
<reference evidence="2" key="2">
    <citation type="submission" date="2009-03" db="EMBL/GenBank/DDBJ databases">
        <authorList>
            <person name="Gang L."/>
        </authorList>
    </citation>
    <scope>NUCLEOTIDE SEQUENCE</scope>
    <source>
        <strain evidence="2">Anhui</strain>
    </source>
</reference>
<proteinExistence type="evidence at transcript level"/>
<protein>
    <submittedName>
        <fullName evidence="2 3">Charged multivesicular body protein</fullName>
    </submittedName>
</protein>
<dbReference type="OrthoDB" id="2329734at2759"/>
<dbReference type="STRING" id="6182.C1LEV6"/>
<gene>
    <name evidence="3" type="ORF">EWB00_008174</name>
</gene>
<reference evidence="3 4" key="3">
    <citation type="submission" date="2019-03" db="EMBL/GenBank/DDBJ databases">
        <title>An improved genome assembly of the fluke Schistosoma japonicum.</title>
        <authorList>
            <person name="Hu W."/>
            <person name="Luo F."/>
            <person name="Yin M."/>
            <person name="Mo X."/>
            <person name="Sun C."/>
            <person name="Wu Q."/>
            <person name="Zhu B."/>
            <person name="Xiang M."/>
            <person name="Wang J."/>
            <person name="Wang Y."/>
            <person name="Zhang T."/>
            <person name="Xu B."/>
            <person name="Zheng H."/>
            <person name="Feng Z."/>
        </authorList>
    </citation>
    <scope>NUCLEOTIDE SEQUENCE [LARGE SCALE GENOMIC DNA]</scope>
    <source>
        <strain evidence="3">HuSjv2</strain>
        <tissue evidence="3">Worms</tissue>
    </source>
</reference>
<accession>C1LEV6</accession>
<evidence type="ECO:0000313" key="4">
    <source>
        <dbReference type="Proteomes" id="UP000311919"/>
    </source>
</evidence>
<evidence type="ECO:0000313" key="2">
    <source>
        <dbReference type="EMBL" id="CAX73234.1"/>
    </source>
</evidence>
<sequence length="217" mass="24315">MNLFGRTKDPRTKLNEMTSLLRKEKRPLMRDIRTHLQQQDQLKLAIKKCAKESDIYSAKVYAKEYAESKKAVGRLYLAITQIDSVAAELRRMSSMRKLSNAIEKSTTVMTLMSSLVKMPELQSTMQGLSKQMIQAGIIEDMLNDTLDSKIGLSEYGEDEESDEVDKILWDVTAGQLGKAHVPANDPLSISKAQTELSVLSVDDGESEMNARLDALRS</sequence>
<comment type="similarity">
    <text evidence="1">Belongs to the SNF7 family.</text>
</comment>
<dbReference type="EMBL" id="SKCS01000450">
    <property type="protein sequence ID" value="TNN06788.1"/>
    <property type="molecule type" value="Genomic_DNA"/>
</dbReference>
<organism evidence="2">
    <name type="scientific">Schistosoma japonicum</name>
    <name type="common">Blood fluke</name>
    <dbReference type="NCBI Taxonomy" id="6182"/>
    <lineage>
        <taxon>Eukaryota</taxon>
        <taxon>Metazoa</taxon>
        <taxon>Spiralia</taxon>
        <taxon>Lophotrochozoa</taxon>
        <taxon>Platyhelminthes</taxon>
        <taxon>Trematoda</taxon>
        <taxon>Digenea</taxon>
        <taxon>Strigeidida</taxon>
        <taxon>Schistosomatoidea</taxon>
        <taxon>Schistosomatidae</taxon>
        <taxon>Schistosoma</taxon>
    </lineage>
</organism>
<evidence type="ECO:0000256" key="1">
    <source>
        <dbReference type="ARBA" id="ARBA00006190"/>
    </source>
</evidence>
<dbReference type="EMBL" id="SKCS01000450">
    <property type="protein sequence ID" value="TNN06792.1"/>
    <property type="molecule type" value="Genomic_DNA"/>
</dbReference>
<dbReference type="Gene3D" id="6.10.140.1230">
    <property type="match status" value="1"/>
</dbReference>
<dbReference type="EMBL" id="FN317610">
    <property type="protein sequence ID" value="CAX73340.1"/>
    <property type="molecule type" value="mRNA"/>
</dbReference>
<dbReference type="GO" id="GO:0007034">
    <property type="term" value="P:vacuolar transport"/>
    <property type="evidence" value="ECO:0007669"/>
    <property type="project" value="InterPro"/>
</dbReference>
<dbReference type="Proteomes" id="UP000311919">
    <property type="component" value="Unassembled WGS sequence"/>
</dbReference>
<dbReference type="PANTHER" id="PTHR10476">
    <property type="entry name" value="CHARGED MULTIVESICULAR BODY PROTEIN"/>
    <property type="match status" value="1"/>
</dbReference>
<dbReference type="EMBL" id="SKCS01000450">
    <property type="protein sequence ID" value="TNN06791.1"/>
    <property type="molecule type" value="Genomic_DNA"/>
</dbReference>
<dbReference type="EMBL" id="SKCS01000450">
    <property type="protein sequence ID" value="TNN06789.1"/>
    <property type="molecule type" value="Genomic_DNA"/>
</dbReference>
<name>C1LEV6_SCHJA</name>
<dbReference type="EMBL" id="SKCS01000450">
    <property type="protein sequence ID" value="TNN06790.1"/>
    <property type="molecule type" value="Genomic_DNA"/>
</dbReference>
<dbReference type="AlphaFoldDB" id="C1LEV6"/>
<keyword evidence="4" id="KW-1185">Reference proteome</keyword>
<dbReference type="Pfam" id="PF03357">
    <property type="entry name" value="Snf7"/>
    <property type="match status" value="1"/>
</dbReference>
<evidence type="ECO:0000313" key="3">
    <source>
        <dbReference type="EMBL" id="TNN06788.1"/>
    </source>
</evidence>